<sequence length="232" mass="25661">MSELYMMMTITNRSMYRKFQNFYQEEGLTISFGTVGRGTAGNETLNLLGLESSEKALIWSFVTKSVWKKIKMGLQTKMRIDLPGMGVAFIIPLSSIGGKRALQFLTENQNFEKEEESILKDTRYELLIAISNQGYTEMVMDAARSAGASGGTVIHAKGTGMERAEHFLGVVLVAEKDVILIVVKKEQKNDIMQAIMRDAGVKSKAGTIVFSLPVTSTAGMRLIEDAKEEKEA</sequence>
<comment type="caution">
    <text evidence="1">The sequence shown here is derived from an EMBL/GenBank/DDBJ whole genome shotgun (WGS) entry which is preliminary data.</text>
</comment>
<keyword evidence="2" id="KW-1185">Reference proteome</keyword>
<protein>
    <submittedName>
        <fullName evidence="1">P-II family nitrogen regulator</fullName>
    </submittedName>
</protein>
<dbReference type="SUPFAM" id="SSF54913">
    <property type="entry name" value="GlnB-like"/>
    <property type="match status" value="1"/>
</dbReference>
<dbReference type="GO" id="GO:0030234">
    <property type="term" value="F:enzyme regulator activity"/>
    <property type="evidence" value="ECO:0007669"/>
    <property type="project" value="InterPro"/>
</dbReference>
<reference evidence="1" key="1">
    <citation type="submission" date="2021-10" db="EMBL/GenBank/DDBJ databases">
        <title>Anaerobic single-cell dispensing facilitates the cultivation of human gut bacteria.</title>
        <authorList>
            <person name="Afrizal A."/>
        </authorList>
    </citation>
    <scope>NUCLEOTIDE SEQUENCE</scope>
    <source>
        <strain evidence="1">CLA-AA-H274</strain>
    </source>
</reference>
<proteinExistence type="predicted"/>
<dbReference type="RefSeq" id="WP_308451603.1">
    <property type="nucleotide sequence ID" value="NZ_JAJEPU010000029.1"/>
</dbReference>
<name>A0AAE3DLN6_9FIRM</name>
<dbReference type="Gene3D" id="3.30.70.120">
    <property type="match status" value="1"/>
</dbReference>
<dbReference type="GO" id="GO:0006808">
    <property type="term" value="P:regulation of nitrogen utilization"/>
    <property type="evidence" value="ECO:0007669"/>
    <property type="project" value="InterPro"/>
</dbReference>
<organism evidence="1 2">
    <name type="scientific">Brotaphodocola catenula</name>
    <dbReference type="NCBI Taxonomy" id="2885361"/>
    <lineage>
        <taxon>Bacteria</taxon>
        <taxon>Bacillati</taxon>
        <taxon>Bacillota</taxon>
        <taxon>Clostridia</taxon>
        <taxon>Lachnospirales</taxon>
        <taxon>Lachnospiraceae</taxon>
        <taxon>Brotaphodocola</taxon>
    </lineage>
</organism>
<dbReference type="Proteomes" id="UP001198962">
    <property type="component" value="Unassembled WGS sequence"/>
</dbReference>
<dbReference type="InterPro" id="IPR002187">
    <property type="entry name" value="N-reg_PII"/>
</dbReference>
<dbReference type="InterPro" id="IPR011322">
    <property type="entry name" value="N-reg_PII-like_a/b"/>
</dbReference>
<dbReference type="InterPro" id="IPR015867">
    <property type="entry name" value="N-reg_PII/ATP_PRibTrfase_C"/>
</dbReference>
<accession>A0AAE3DLN6</accession>
<dbReference type="AlphaFoldDB" id="A0AAE3DLN6"/>
<evidence type="ECO:0000313" key="2">
    <source>
        <dbReference type="Proteomes" id="UP001198962"/>
    </source>
</evidence>
<dbReference type="Pfam" id="PF00543">
    <property type="entry name" value="P-II"/>
    <property type="match status" value="1"/>
</dbReference>
<dbReference type="EMBL" id="JAJEPU010000029">
    <property type="protein sequence ID" value="MCC2165243.1"/>
    <property type="molecule type" value="Genomic_DNA"/>
</dbReference>
<dbReference type="PROSITE" id="PS51343">
    <property type="entry name" value="PII_GLNB_DOM"/>
    <property type="match status" value="1"/>
</dbReference>
<evidence type="ECO:0000313" key="1">
    <source>
        <dbReference type="EMBL" id="MCC2165243.1"/>
    </source>
</evidence>
<dbReference type="SMART" id="SM00938">
    <property type="entry name" value="P-II"/>
    <property type="match status" value="1"/>
</dbReference>
<gene>
    <name evidence="1" type="ORF">LKD32_10210</name>
</gene>